<sequence>MAKSEKLLLLVAVLLTIVAVAFWSVNLTSKSDTLPDTNNTTDTRRVPGEDLGFNGDPSFTEENLEVLPNFGVSLDSSELNTVSVDLKGDTLNVRSAEAVIMYNPDVVSITSITQGDLFDLYITTDLSEPVEKDANGMAYVSIAGSFVGDELPEVKTDGTLATLEYTALTDAPAIFTVVQFEKGADNYSKVITEDGQSYTVAETSVSL</sequence>
<feature type="region of interest" description="Disordered" evidence="1">
    <location>
        <begin position="33"/>
        <end position="54"/>
    </location>
</feature>
<dbReference type="GO" id="GO:0030246">
    <property type="term" value="F:carbohydrate binding"/>
    <property type="evidence" value="ECO:0007669"/>
    <property type="project" value="InterPro"/>
</dbReference>
<dbReference type="GO" id="GO:0000272">
    <property type="term" value="P:polysaccharide catabolic process"/>
    <property type="evidence" value="ECO:0007669"/>
    <property type="project" value="InterPro"/>
</dbReference>
<evidence type="ECO:0000259" key="2">
    <source>
        <dbReference type="Pfam" id="PF00963"/>
    </source>
</evidence>
<dbReference type="AlphaFoldDB" id="A0A955L205"/>
<comment type="caution">
    <text evidence="3">The sequence shown here is derived from an EMBL/GenBank/DDBJ whole genome shotgun (WGS) entry which is preliminary data.</text>
</comment>
<evidence type="ECO:0000313" key="3">
    <source>
        <dbReference type="EMBL" id="MCA9381428.1"/>
    </source>
</evidence>
<gene>
    <name evidence="3" type="ORF">KC678_04135</name>
</gene>
<organism evidence="3 4">
    <name type="scientific">Candidatus Dojkabacteria bacterium</name>
    <dbReference type="NCBI Taxonomy" id="2099670"/>
    <lineage>
        <taxon>Bacteria</taxon>
        <taxon>Candidatus Dojkabacteria</taxon>
    </lineage>
</organism>
<dbReference type="Proteomes" id="UP000775877">
    <property type="component" value="Unassembled WGS sequence"/>
</dbReference>
<dbReference type="SUPFAM" id="SSF49384">
    <property type="entry name" value="Carbohydrate-binding domain"/>
    <property type="match status" value="1"/>
</dbReference>
<reference evidence="3" key="1">
    <citation type="submission" date="2020-04" db="EMBL/GenBank/DDBJ databases">
        <authorList>
            <person name="Zhang T."/>
        </authorList>
    </citation>
    <scope>NUCLEOTIDE SEQUENCE</scope>
    <source>
        <strain evidence="3">HKST-UBA13</strain>
    </source>
</reference>
<dbReference type="Pfam" id="PF00963">
    <property type="entry name" value="Cohesin"/>
    <property type="match status" value="1"/>
</dbReference>
<dbReference type="InterPro" id="IPR008965">
    <property type="entry name" value="CBM2/CBM3_carb-bd_dom_sf"/>
</dbReference>
<feature type="domain" description="Cohesin" evidence="2">
    <location>
        <begin position="81"/>
        <end position="188"/>
    </location>
</feature>
<dbReference type="Gene3D" id="2.60.40.680">
    <property type="match status" value="1"/>
</dbReference>
<dbReference type="InterPro" id="IPR002102">
    <property type="entry name" value="Cohesin_dom"/>
</dbReference>
<evidence type="ECO:0000313" key="4">
    <source>
        <dbReference type="Proteomes" id="UP000775877"/>
    </source>
</evidence>
<evidence type="ECO:0000256" key="1">
    <source>
        <dbReference type="SAM" id="MobiDB-lite"/>
    </source>
</evidence>
<accession>A0A955L205</accession>
<proteinExistence type="predicted"/>
<name>A0A955L205_9BACT</name>
<protein>
    <recommendedName>
        <fullName evidence="2">Cohesin domain-containing protein</fullName>
    </recommendedName>
</protein>
<dbReference type="EMBL" id="JAGQLJ010000099">
    <property type="protein sequence ID" value="MCA9381428.1"/>
    <property type="molecule type" value="Genomic_DNA"/>
</dbReference>
<reference evidence="3" key="2">
    <citation type="journal article" date="2021" name="Microbiome">
        <title>Successional dynamics and alternative stable states in a saline activated sludge microbial community over 9 years.</title>
        <authorList>
            <person name="Wang Y."/>
            <person name="Ye J."/>
            <person name="Ju F."/>
            <person name="Liu L."/>
            <person name="Boyd J.A."/>
            <person name="Deng Y."/>
            <person name="Parks D.H."/>
            <person name="Jiang X."/>
            <person name="Yin X."/>
            <person name="Woodcroft B.J."/>
            <person name="Tyson G.W."/>
            <person name="Hugenholtz P."/>
            <person name="Polz M.F."/>
            <person name="Zhang T."/>
        </authorList>
    </citation>
    <scope>NUCLEOTIDE SEQUENCE</scope>
    <source>
        <strain evidence="3">HKST-UBA13</strain>
    </source>
</reference>